<evidence type="ECO:0000313" key="3">
    <source>
        <dbReference type="Proteomes" id="UP001295423"/>
    </source>
</evidence>
<reference evidence="2" key="1">
    <citation type="submission" date="2023-08" db="EMBL/GenBank/DDBJ databases">
        <authorList>
            <person name="Audoor S."/>
            <person name="Bilcke G."/>
        </authorList>
    </citation>
    <scope>NUCLEOTIDE SEQUENCE</scope>
</reference>
<accession>A0AAD2PV62</accession>
<feature type="compositionally biased region" description="Acidic residues" evidence="1">
    <location>
        <begin position="232"/>
        <end position="242"/>
    </location>
</feature>
<evidence type="ECO:0000256" key="1">
    <source>
        <dbReference type="SAM" id="MobiDB-lite"/>
    </source>
</evidence>
<protein>
    <submittedName>
        <fullName evidence="2">Uncharacterized protein</fullName>
    </submittedName>
</protein>
<organism evidence="2 3">
    <name type="scientific">Cylindrotheca closterium</name>
    <dbReference type="NCBI Taxonomy" id="2856"/>
    <lineage>
        <taxon>Eukaryota</taxon>
        <taxon>Sar</taxon>
        <taxon>Stramenopiles</taxon>
        <taxon>Ochrophyta</taxon>
        <taxon>Bacillariophyta</taxon>
        <taxon>Bacillariophyceae</taxon>
        <taxon>Bacillariophycidae</taxon>
        <taxon>Bacillariales</taxon>
        <taxon>Bacillariaceae</taxon>
        <taxon>Cylindrotheca</taxon>
    </lineage>
</organism>
<feature type="region of interest" description="Disordered" evidence="1">
    <location>
        <begin position="208"/>
        <end position="243"/>
    </location>
</feature>
<dbReference type="SUPFAM" id="SSF56672">
    <property type="entry name" value="DNA/RNA polymerases"/>
    <property type="match status" value="1"/>
</dbReference>
<dbReference type="Proteomes" id="UP001295423">
    <property type="component" value="Unassembled WGS sequence"/>
</dbReference>
<comment type="caution">
    <text evidence="2">The sequence shown here is derived from an EMBL/GenBank/DDBJ whole genome shotgun (WGS) entry which is preliminary data.</text>
</comment>
<feature type="compositionally biased region" description="Polar residues" evidence="1">
    <location>
        <begin position="215"/>
        <end position="227"/>
    </location>
</feature>
<sequence>MKMTHHELGGLTTGSVYLRAHSSIDRRWVDPIAARVLPTTVYSVASDTVDMGRKVGCPDSEVLIGPPQVLLLGSNTFHGGGLHPLDYLSGKKPYFLLRSVLVNGWVRRRLTTVEEWTVKDVPVRIAKLVQDAGEDVDDMWRRLKPGRCLEHGLRQLFSGIGVIDMDNRVSKRLLAFGQEESEPMVQSRLKQEIGEVATCLNEMSLQKDSKKSKPCQVSSEDTTTVSRGSLEGPEDWDSDEEVDVKATKSDDAKVEVGKWNKEVIRTLSSASHWASPQPDLAVGRRRTEEQALDAFRNWMLKWYKRRSTRRYSEWKFGKSRWKFGETSVQWNERPKADVTLDRDDQINGYVWTDNGRSCYDKWWRSRYEDDREEAEAAWDSLGRLANTTWWEWKDGSRCLHWKWPCFYQSTIRDGIEGWFKYTPGAWTKPQLAGKSAESHGLMKAKLQLVGDKRYITKGYIKSLTSFFGVEKGLHDIRMVYDGTKSGLNDALWVPSFWLPTIDTMLRAVTYDTVMNDFDIGDCFLNFVLHETLQAPCGVDLTRYFGDGELLWERWVWAAMGLKSSPYQAVQAIMVAKEIALGDRKDPTNAFRWDEVKMNLPGSSTYDPGLP</sequence>
<proteinExistence type="predicted"/>
<evidence type="ECO:0000313" key="2">
    <source>
        <dbReference type="EMBL" id="CAJ1954082.1"/>
    </source>
</evidence>
<dbReference type="InterPro" id="IPR043502">
    <property type="entry name" value="DNA/RNA_pol_sf"/>
</dbReference>
<gene>
    <name evidence="2" type="ORF">CYCCA115_LOCUS14677</name>
</gene>
<dbReference type="EMBL" id="CAKOGP040001857">
    <property type="protein sequence ID" value="CAJ1954082.1"/>
    <property type="molecule type" value="Genomic_DNA"/>
</dbReference>
<keyword evidence="3" id="KW-1185">Reference proteome</keyword>
<dbReference type="AlphaFoldDB" id="A0AAD2PV62"/>
<name>A0AAD2PV62_9STRA</name>